<gene>
    <name evidence="1" type="ORF">AVEN_33473_1</name>
</gene>
<name>A0A4Y1ZNU5_ARAVE</name>
<protein>
    <submittedName>
        <fullName evidence="1">Uncharacterized protein</fullName>
    </submittedName>
</protein>
<dbReference type="Proteomes" id="UP000499080">
    <property type="component" value="Unassembled WGS sequence"/>
</dbReference>
<keyword evidence="2" id="KW-1185">Reference proteome</keyword>
<sequence length="89" mass="10272">MQVKSCRFVVGRCTTGISFRRNGKLRWQEVTVYQKKKSTTENNQDCNVFKPKQLQETITEEMKENLRAITDTSCSQGDFKDTVTNFGIV</sequence>
<dbReference type="AlphaFoldDB" id="A0A4Y1ZNU5"/>
<organism evidence="1 2">
    <name type="scientific">Araneus ventricosus</name>
    <name type="common">Orbweaver spider</name>
    <name type="synonym">Epeira ventricosa</name>
    <dbReference type="NCBI Taxonomy" id="182803"/>
    <lineage>
        <taxon>Eukaryota</taxon>
        <taxon>Metazoa</taxon>
        <taxon>Ecdysozoa</taxon>
        <taxon>Arthropoda</taxon>
        <taxon>Chelicerata</taxon>
        <taxon>Arachnida</taxon>
        <taxon>Araneae</taxon>
        <taxon>Araneomorphae</taxon>
        <taxon>Entelegynae</taxon>
        <taxon>Araneoidea</taxon>
        <taxon>Araneidae</taxon>
        <taxon>Araneus</taxon>
    </lineage>
</organism>
<reference evidence="1 2" key="1">
    <citation type="journal article" date="2019" name="Sci. Rep.">
        <title>Orb-weaving spider Araneus ventricosus genome elucidates the spidroin gene catalogue.</title>
        <authorList>
            <person name="Kono N."/>
            <person name="Nakamura H."/>
            <person name="Ohtoshi R."/>
            <person name="Moran D.A.P."/>
            <person name="Shinohara A."/>
            <person name="Yoshida Y."/>
            <person name="Fujiwara M."/>
            <person name="Mori M."/>
            <person name="Tomita M."/>
            <person name="Arakawa K."/>
        </authorList>
    </citation>
    <scope>NUCLEOTIDE SEQUENCE [LARGE SCALE GENOMIC DNA]</scope>
</reference>
<accession>A0A4Y1ZNU5</accession>
<dbReference type="EMBL" id="BGPR01076254">
    <property type="protein sequence ID" value="GBL60167.1"/>
    <property type="molecule type" value="Genomic_DNA"/>
</dbReference>
<evidence type="ECO:0000313" key="1">
    <source>
        <dbReference type="EMBL" id="GBL60167.1"/>
    </source>
</evidence>
<proteinExistence type="predicted"/>
<comment type="caution">
    <text evidence="1">The sequence shown here is derived from an EMBL/GenBank/DDBJ whole genome shotgun (WGS) entry which is preliminary data.</text>
</comment>
<evidence type="ECO:0000313" key="2">
    <source>
        <dbReference type="Proteomes" id="UP000499080"/>
    </source>
</evidence>